<dbReference type="SUPFAM" id="SSF52540">
    <property type="entry name" value="P-loop containing nucleoside triphosphate hydrolases"/>
    <property type="match status" value="1"/>
</dbReference>
<dbReference type="Pfam" id="PF09250">
    <property type="entry name" value="Prim-Pol"/>
    <property type="match status" value="1"/>
</dbReference>
<proteinExistence type="predicted"/>
<reference evidence="4 5" key="1">
    <citation type="submission" date="2018-03" db="EMBL/GenBank/DDBJ databases">
        <title>Rhodobacter veldkampii.</title>
        <authorList>
            <person name="Meyer T.E."/>
            <person name="Miller S."/>
            <person name="Lodha T."/>
            <person name="Gandham S."/>
            <person name="Chintalapati S."/>
            <person name="Chintalapati V.R."/>
        </authorList>
    </citation>
    <scope>NUCLEOTIDE SEQUENCE [LARGE SCALE GENOMIC DNA]</scope>
    <source>
        <strain evidence="4 5">DSM 11550</strain>
    </source>
</reference>
<evidence type="ECO:0000313" key="5">
    <source>
        <dbReference type="Proteomes" id="UP000241899"/>
    </source>
</evidence>
<dbReference type="Pfam" id="PF13481">
    <property type="entry name" value="AAA_25"/>
    <property type="match status" value="1"/>
</dbReference>
<keyword evidence="5" id="KW-1185">Reference proteome</keyword>
<dbReference type="CDD" id="cd01125">
    <property type="entry name" value="RepA_RSF1010_like"/>
    <property type="match status" value="1"/>
</dbReference>
<dbReference type="OrthoDB" id="1496333at2"/>
<evidence type="ECO:0000256" key="1">
    <source>
        <dbReference type="SAM" id="MobiDB-lite"/>
    </source>
</evidence>
<dbReference type="InterPro" id="IPR027417">
    <property type="entry name" value="P-loop_NTPase"/>
</dbReference>
<name>A0A2T4JJI9_9RHOB</name>
<feature type="region of interest" description="Disordered" evidence="1">
    <location>
        <begin position="677"/>
        <end position="697"/>
    </location>
</feature>
<gene>
    <name evidence="4" type="ORF">C5F46_05830</name>
</gene>
<dbReference type="EMBL" id="PZKF01000010">
    <property type="protein sequence ID" value="PTE18069.1"/>
    <property type="molecule type" value="Genomic_DNA"/>
</dbReference>
<sequence length="697" mass="75175">MSNQQTPAQIAARLIENGYRPVPCRGKRAIPTGWTDEDFTPTDFAQTPSVGIKTGQGVAFVDIDVTHPEASAAIVAEWMRRHPGGLQRTGLAPKTGFLVASDFARKQEVKLPDLGEKDKVEILSNGQQFVAYGLHPDTGKPYHWHGLDPLDGFLGVKEALQVVSEAEIKDFLAWVAETYGPKKPAPKLSEQATPRAGSYDMTRDKTACADEVAELLSYIPPDCGYADWLSVLMGLHEWSGGSQGGLSIAESWSAQGTKYKPGEVAAKWAGFDTSGGTNWATVPGLARANGADLSAIARKYRGRSSQTPTGQNNAPQGQQNPPKPKPPAFQFVPVADLKFRAPEYIIGELIETETLGLIFGDPGCGKSFLAVDIALSVATGTRFHGRDTKQGSVFFIAGEGHNGLARRFAAWSQARQVPLTGVPLFKSERAAQLMDEASATAVAEAVADLAAQHGAPALIIIDTLARNFGAGDENNTQDMSVFVAAVDQLKARFPGCAVLIVHHSGHAEKQRARGAMALKGALDCEYRVEKDGAEMRLINTKMKDAEPPRDLFFRFQEIELDGMAQSAVLIATDAPERIEKLSPTQRLALSTYETAGAAAGLWGEEGFLGVQLEDWRAAFYAKHTGDTADAKKKAFQRVRRDLVEMGRMTAKDDVYMSTDPAIILGVKLHRDKRDKAGQIEECPDAEADISGTNGTNA</sequence>
<dbReference type="InterPro" id="IPR015330">
    <property type="entry name" value="DNA_primase/pol_bifunc_N"/>
</dbReference>
<feature type="compositionally biased region" description="Low complexity" evidence="1">
    <location>
        <begin position="310"/>
        <end position="320"/>
    </location>
</feature>
<evidence type="ECO:0000259" key="2">
    <source>
        <dbReference type="Pfam" id="PF08707"/>
    </source>
</evidence>
<evidence type="ECO:0008006" key="6">
    <source>
        <dbReference type="Google" id="ProtNLM"/>
    </source>
</evidence>
<feature type="domain" description="Primase C-terminal 2" evidence="2">
    <location>
        <begin position="213"/>
        <end position="281"/>
    </location>
</feature>
<evidence type="ECO:0000313" key="4">
    <source>
        <dbReference type="EMBL" id="PTE18069.1"/>
    </source>
</evidence>
<dbReference type="GO" id="GO:0016817">
    <property type="term" value="F:hydrolase activity, acting on acid anhydrides"/>
    <property type="evidence" value="ECO:0007669"/>
    <property type="project" value="InterPro"/>
</dbReference>
<accession>A0A2T4JJI9</accession>
<dbReference type="InterPro" id="IPR014819">
    <property type="entry name" value="PriCT_2"/>
</dbReference>
<dbReference type="Proteomes" id="UP000241899">
    <property type="component" value="Unassembled WGS sequence"/>
</dbReference>
<dbReference type="Pfam" id="PF08707">
    <property type="entry name" value="PriCT_2"/>
    <property type="match status" value="1"/>
</dbReference>
<feature type="region of interest" description="Disordered" evidence="1">
    <location>
        <begin position="301"/>
        <end position="328"/>
    </location>
</feature>
<dbReference type="Gene3D" id="3.40.50.300">
    <property type="entry name" value="P-loop containing nucleotide triphosphate hydrolases"/>
    <property type="match status" value="1"/>
</dbReference>
<feature type="domain" description="DNA primase/polymerase bifunctional N-terminal" evidence="3">
    <location>
        <begin position="12"/>
        <end position="145"/>
    </location>
</feature>
<evidence type="ECO:0000259" key="3">
    <source>
        <dbReference type="Pfam" id="PF09250"/>
    </source>
</evidence>
<dbReference type="InterPro" id="IPR038724">
    <property type="entry name" value="RepA"/>
</dbReference>
<dbReference type="AlphaFoldDB" id="A0A2T4JJI9"/>
<organism evidence="4 5">
    <name type="scientific">Phaeovulum veldkampii DSM 11550</name>
    <dbReference type="NCBI Taxonomy" id="1185920"/>
    <lineage>
        <taxon>Bacteria</taxon>
        <taxon>Pseudomonadati</taxon>
        <taxon>Pseudomonadota</taxon>
        <taxon>Alphaproteobacteria</taxon>
        <taxon>Rhodobacterales</taxon>
        <taxon>Paracoccaceae</taxon>
        <taxon>Phaeovulum</taxon>
    </lineage>
</organism>
<dbReference type="RefSeq" id="WP_107324427.1">
    <property type="nucleotide sequence ID" value="NZ_PZKF01000010.1"/>
</dbReference>
<comment type="caution">
    <text evidence="4">The sequence shown here is derived from an EMBL/GenBank/DDBJ whole genome shotgun (WGS) entry which is preliminary data.</text>
</comment>
<protein>
    <recommendedName>
        <fullName evidence="6">DNA primase/polymerase bifunctional N-terminal domain-containing protein</fullName>
    </recommendedName>
</protein>